<evidence type="ECO:0000256" key="1">
    <source>
        <dbReference type="SAM" id="SignalP"/>
    </source>
</evidence>
<evidence type="ECO:0000313" key="2">
    <source>
        <dbReference type="EMBL" id="MDJ1134074.1"/>
    </source>
</evidence>
<protein>
    <recommendedName>
        <fullName evidence="4">Secreted protein</fullName>
    </recommendedName>
</protein>
<evidence type="ECO:0000313" key="3">
    <source>
        <dbReference type="Proteomes" id="UP001214441"/>
    </source>
</evidence>
<proteinExistence type="predicted"/>
<comment type="caution">
    <text evidence="2">The sequence shown here is derived from an EMBL/GenBank/DDBJ whole genome shotgun (WGS) entry which is preliminary data.</text>
</comment>
<evidence type="ECO:0008006" key="4">
    <source>
        <dbReference type="Google" id="ProtNLM"/>
    </source>
</evidence>
<reference evidence="2 3" key="1">
    <citation type="submission" date="2023-05" db="EMBL/GenBank/DDBJ databases">
        <title>Streptantibioticus silvisoli sp. nov., acidotolerant actinomycetes 1 from pine litter.</title>
        <authorList>
            <person name="Swiecimska M."/>
            <person name="Golinska P."/>
            <person name="Sangal V."/>
            <person name="Wachnowicz B."/>
            <person name="Goodfellow M."/>
        </authorList>
    </citation>
    <scope>NUCLEOTIDE SEQUENCE [LARGE SCALE GENOMIC DNA]</scope>
    <source>
        <strain evidence="2 3">DSM 42109</strain>
    </source>
</reference>
<keyword evidence="3" id="KW-1185">Reference proteome</keyword>
<name>A0ABT6ZYC9_9ACTN</name>
<gene>
    <name evidence="2" type="ORF">NMN56_019285</name>
</gene>
<dbReference type="EMBL" id="JANCPR020000018">
    <property type="protein sequence ID" value="MDJ1134074.1"/>
    <property type="molecule type" value="Genomic_DNA"/>
</dbReference>
<dbReference type="Proteomes" id="UP001214441">
    <property type="component" value="Unassembled WGS sequence"/>
</dbReference>
<keyword evidence="1" id="KW-0732">Signal</keyword>
<organism evidence="2 3">
    <name type="scientific">Streptomyces iconiensis</name>
    <dbReference type="NCBI Taxonomy" id="1384038"/>
    <lineage>
        <taxon>Bacteria</taxon>
        <taxon>Bacillati</taxon>
        <taxon>Actinomycetota</taxon>
        <taxon>Actinomycetes</taxon>
        <taxon>Kitasatosporales</taxon>
        <taxon>Streptomycetaceae</taxon>
        <taxon>Streptomyces</taxon>
    </lineage>
</organism>
<feature type="chain" id="PRO_5045210875" description="Secreted protein" evidence="1">
    <location>
        <begin position="28"/>
        <end position="143"/>
    </location>
</feature>
<dbReference type="RefSeq" id="WP_274046107.1">
    <property type="nucleotide sequence ID" value="NZ_JANCPR020000018.1"/>
</dbReference>
<feature type="signal peptide" evidence="1">
    <location>
        <begin position="1"/>
        <end position="27"/>
    </location>
</feature>
<sequence length="143" mass="15024">MRTSGNAVACACAVLVASGGLTASATAAYAGGVTQTAAPKASTTCEAFQKPYARCASPSKGRTQGAYMDKGDKVDIVDRYRNGRSTKVVLHVKGSGKAYFSSNGKQHRVIGNRYTEGKKVRIKVCTSFSKKAKCSDWSGWGAT</sequence>
<accession>A0ABT6ZYC9</accession>